<proteinExistence type="predicted"/>
<gene>
    <name evidence="3" type="ORF">MGAL_10B065345</name>
</gene>
<feature type="compositionally biased region" description="Basic and acidic residues" evidence="1">
    <location>
        <begin position="985"/>
        <end position="1000"/>
    </location>
</feature>
<evidence type="ECO:0000259" key="2">
    <source>
        <dbReference type="Pfam" id="PF15236"/>
    </source>
</evidence>
<feature type="compositionally biased region" description="Polar residues" evidence="1">
    <location>
        <begin position="1216"/>
        <end position="1228"/>
    </location>
</feature>
<feature type="region of interest" description="Disordered" evidence="1">
    <location>
        <begin position="626"/>
        <end position="675"/>
    </location>
</feature>
<feature type="compositionally biased region" description="Basic and acidic residues" evidence="1">
    <location>
        <begin position="555"/>
        <end position="564"/>
    </location>
</feature>
<feature type="compositionally biased region" description="Basic and acidic residues" evidence="1">
    <location>
        <begin position="78"/>
        <end position="92"/>
    </location>
</feature>
<feature type="compositionally biased region" description="Basic and acidic residues" evidence="1">
    <location>
        <begin position="321"/>
        <end position="335"/>
    </location>
</feature>
<feature type="compositionally biased region" description="Basic and acidic residues" evidence="1">
    <location>
        <begin position="1022"/>
        <end position="1044"/>
    </location>
</feature>
<dbReference type="GO" id="GO:0005874">
    <property type="term" value="C:microtubule"/>
    <property type="evidence" value="ECO:0007669"/>
    <property type="project" value="TreeGrafter"/>
</dbReference>
<dbReference type="InterPro" id="IPR040467">
    <property type="entry name" value="CCDC66_dom"/>
</dbReference>
<dbReference type="GO" id="GO:0008017">
    <property type="term" value="F:microtubule binding"/>
    <property type="evidence" value="ECO:0007669"/>
    <property type="project" value="TreeGrafter"/>
</dbReference>
<dbReference type="GO" id="GO:0005929">
    <property type="term" value="C:cilium"/>
    <property type="evidence" value="ECO:0007669"/>
    <property type="project" value="TreeGrafter"/>
</dbReference>
<feature type="compositionally biased region" description="Basic and acidic residues" evidence="1">
    <location>
        <begin position="488"/>
        <end position="506"/>
    </location>
</feature>
<organism evidence="3 4">
    <name type="scientific">Mytilus galloprovincialis</name>
    <name type="common">Mediterranean mussel</name>
    <dbReference type="NCBI Taxonomy" id="29158"/>
    <lineage>
        <taxon>Eukaryota</taxon>
        <taxon>Metazoa</taxon>
        <taxon>Spiralia</taxon>
        <taxon>Lophotrochozoa</taxon>
        <taxon>Mollusca</taxon>
        <taxon>Bivalvia</taxon>
        <taxon>Autobranchia</taxon>
        <taxon>Pteriomorphia</taxon>
        <taxon>Mytilida</taxon>
        <taxon>Mytiloidea</taxon>
        <taxon>Mytilidae</taxon>
        <taxon>Mytilinae</taxon>
        <taxon>Mytilus</taxon>
    </lineage>
</organism>
<dbReference type="GO" id="GO:0060271">
    <property type="term" value="P:cilium assembly"/>
    <property type="evidence" value="ECO:0007669"/>
    <property type="project" value="TreeGrafter"/>
</dbReference>
<protein>
    <recommendedName>
        <fullName evidence="2">CCDC66 domain-containing protein</fullName>
    </recommendedName>
</protein>
<feature type="compositionally biased region" description="Polar residues" evidence="1">
    <location>
        <begin position="870"/>
        <end position="879"/>
    </location>
</feature>
<feature type="compositionally biased region" description="Basic and acidic residues" evidence="1">
    <location>
        <begin position="446"/>
        <end position="458"/>
    </location>
</feature>
<feature type="region of interest" description="Disordered" evidence="1">
    <location>
        <begin position="45"/>
        <end position="94"/>
    </location>
</feature>
<feature type="region of interest" description="Disordered" evidence="1">
    <location>
        <begin position="368"/>
        <end position="564"/>
    </location>
</feature>
<feature type="compositionally biased region" description="Basic and acidic residues" evidence="1">
    <location>
        <begin position="239"/>
        <end position="248"/>
    </location>
</feature>
<dbReference type="PANTHER" id="PTHR22736">
    <property type="entry name" value="COILED-COIL DOMAIN-CONTAINING PROTEIN 66"/>
    <property type="match status" value="1"/>
</dbReference>
<feature type="compositionally biased region" description="Basic and acidic residues" evidence="1">
    <location>
        <begin position="167"/>
        <end position="207"/>
    </location>
</feature>
<evidence type="ECO:0000256" key="1">
    <source>
        <dbReference type="SAM" id="MobiDB-lite"/>
    </source>
</evidence>
<feature type="region of interest" description="Disordered" evidence="1">
    <location>
        <begin position="839"/>
        <end position="906"/>
    </location>
</feature>
<accession>A0A8B6ECI7</accession>
<feature type="compositionally biased region" description="Polar residues" evidence="1">
    <location>
        <begin position="888"/>
        <end position="899"/>
    </location>
</feature>
<feature type="compositionally biased region" description="Basic and acidic residues" evidence="1">
    <location>
        <begin position="255"/>
        <end position="313"/>
    </location>
</feature>
<dbReference type="OrthoDB" id="10042846at2759"/>
<dbReference type="InterPro" id="IPR039183">
    <property type="entry name" value="CCD66"/>
</dbReference>
<dbReference type="Pfam" id="PF15236">
    <property type="entry name" value="CCDC66"/>
    <property type="match status" value="1"/>
</dbReference>
<keyword evidence="4" id="KW-1185">Reference proteome</keyword>
<evidence type="ECO:0000313" key="3">
    <source>
        <dbReference type="EMBL" id="VDI31571.1"/>
    </source>
</evidence>
<evidence type="ECO:0000313" key="4">
    <source>
        <dbReference type="Proteomes" id="UP000596742"/>
    </source>
</evidence>
<feature type="region of interest" description="Disordered" evidence="1">
    <location>
        <begin position="1204"/>
        <end position="1228"/>
    </location>
</feature>
<feature type="region of interest" description="Disordered" evidence="1">
    <location>
        <begin position="122"/>
        <end position="355"/>
    </location>
</feature>
<comment type="caution">
    <text evidence="3">The sequence shown here is derived from an EMBL/GenBank/DDBJ whole genome shotgun (WGS) entry which is preliminary data.</text>
</comment>
<feature type="region of interest" description="Disordered" evidence="1">
    <location>
        <begin position="925"/>
        <end position="1005"/>
    </location>
</feature>
<sequence>MNYGLLNFKAQNGKPQIFWSNEQSKKQERKFGYKSRDQRFTLRQYPTDMTADSDNLLQPIEQPEEEKPKKPAKNFIKKNRETMGKKATKNKENGNLVTLTQEQLNAILASVGKVASGREDTLRISMDSDKHVIKVESPGREGEGEHRRRHRDRKKKDEDQSIFALVDDNKKTSRDNDDRRRDRRDRTPERLDSGDRYRSRKHSGERDHHRKHSGDREYRKNSSERYRDHSSDRHRKHSSDRYRRDSRERRRSRTPSRERYRTPSRERRRHSPDDRSRERRRHSPDERHRHSHDNRSRERRHSPEDRYRRDSSERRHRKHTPERDDHKSEKPKEENPPSPREIAGIPVTLPWKHMTKAERRRLMIAREKVMADETRKEEEEKRRNFQDLESKSLNKNFKKDDYRRESRDDYQRRDDDRISDFDRGSSLKTSSLPPPAPATAKTSLGELKRRQWERERADSTNTGEFQPWGKPGAGAPIRTKSGNVAADYGKRKDNEHELETVEEEPRQRRHYSSPPRERRGEPTHSEPLDTVRTQEGVPAAMRSSIVFGQGADSESAMRTKELERQKWVQELDKQREEKQMRELKEMNIIKASEETWADKFSNPYRPAPLPDQSIKQYGPEEHLITKENILDTRRTSSAPNQFPDDDEPKTHIRGQNVFMDSQTQKEQEEKRKRHLEHQTAIMEQVKEKQRLKQLEKERKMKEDMEEEMKLQKEREKQQNILNSDIQKNKAREVKRQQQVENLKAAMDEANENAQREKYQKRMQHLEEGGHDVSHLKANLQEKQLTARYPAVETVREPPTTIRDQFFTSQHYYSHNMADILTGGRLAKLTPRATEPTYVPGLNLDVSPRPIQTDKPSDKSSLALEPYTENRVLTPSQYPYGQSPKREFGTQTGNIPLNNETGRRMDQRTYREMTDVDIVYKVSKGKKVRVKSATKEEKMPRRQPPNQKRSVIQKEDPKPRETDRRSRSRKKELWNYQNPAHKHPKKQSEKDPIQHKRQASEHRRRIREQELLAMVEMNKDRIPTERLSRCGSHSDGETTPRTDRLCHRHKSHSPVGQPEVNRLVINRSRSRSPEQSNRALVPYNRERSPSPSVSVVRTDDRLKRAPSPPVPALKHKIGGEGGLDHRGKQYKYGDTNPVTYELGDNDFVPFTRTVEILDPAQATNPLPLSRETTKLANARKAYIKGMKPGNYGNRVDVYEDRIRLPGESRNNDKDPITNPSLVKNHPTQRQDQILNQLSSLKESLIQRQRELETFSPTDLE</sequence>
<feature type="compositionally biased region" description="Basic and acidic residues" evidence="1">
    <location>
        <begin position="951"/>
        <end position="964"/>
    </location>
</feature>
<dbReference type="EMBL" id="UYJE01004806">
    <property type="protein sequence ID" value="VDI31571.1"/>
    <property type="molecule type" value="Genomic_DNA"/>
</dbReference>
<feature type="domain" description="CCDC66" evidence="2">
    <location>
        <begin position="644"/>
        <end position="773"/>
    </location>
</feature>
<reference evidence="3" key="1">
    <citation type="submission" date="2018-11" db="EMBL/GenBank/DDBJ databases">
        <authorList>
            <person name="Alioto T."/>
            <person name="Alioto T."/>
        </authorList>
    </citation>
    <scope>NUCLEOTIDE SEQUENCE</scope>
</reference>
<feature type="compositionally biased region" description="Basic and acidic residues" evidence="1">
    <location>
        <begin position="368"/>
        <end position="425"/>
    </location>
</feature>
<dbReference type="Proteomes" id="UP000596742">
    <property type="component" value="Unassembled WGS sequence"/>
</dbReference>
<feature type="compositionally biased region" description="Basic and acidic residues" evidence="1">
    <location>
        <begin position="1204"/>
        <end position="1214"/>
    </location>
</feature>
<name>A0A8B6ECI7_MYTGA</name>
<feature type="compositionally biased region" description="Basic and acidic residues" evidence="1">
    <location>
        <begin position="515"/>
        <end position="529"/>
    </location>
</feature>
<feature type="compositionally biased region" description="Basic and acidic residues" evidence="1">
    <location>
        <begin position="122"/>
        <end position="146"/>
    </location>
</feature>
<dbReference type="AlphaFoldDB" id="A0A8B6ECI7"/>
<dbReference type="PANTHER" id="PTHR22736:SF2">
    <property type="entry name" value="COILED-COIL DOMAIN-CONTAINING PROTEIN 66"/>
    <property type="match status" value="1"/>
</dbReference>
<feature type="region of interest" description="Disordered" evidence="1">
    <location>
        <begin position="1022"/>
        <end position="1129"/>
    </location>
</feature>
<feature type="compositionally biased region" description="Basic and acidic residues" evidence="1">
    <location>
        <begin position="214"/>
        <end position="231"/>
    </location>
</feature>